<dbReference type="RefSeq" id="WP_155140828.1">
    <property type="nucleotide sequence ID" value="NZ_BMGZ01000002.1"/>
</dbReference>
<reference evidence="3" key="3">
    <citation type="submission" date="2020-09" db="EMBL/GenBank/DDBJ databases">
        <authorList>
            <person name="Sun Q."/>
            <person name="Zhou Y."/>
        </authorList>
    </citation>
    <scope>NUCLEOTIDE SEQUENCE</scope>
    <source>
        <strain evidence="3">CGMCC 1.14984</strain>
    </source>
</reference>
<dbReference type="EMBL" id="BMGZ01000002">
    <property type="protein sequence ID" value="GGH99107.1"/>
    <property type="molecule type" value="Genomic_DNA"/>
</dbReference>
<dbReference type="PANTHER" id="PTHR43968:SF6">
    <property type="entry name" value="GLUTATHIONE S-TRANSFERASE OMEGA"/>
    <property type="match status" value="1"/>
</dbReference>
<evidence type="ECO:0000313" key="6">
    <source>
        <dbReference type="Proteomes" id="UP000818603"/>
    </source>
</evidence>
<dbReference type="SFLD" id="SFLDS00019">
    <property type="entry name" value="Glutathione_Transferase_(cytos"/>
    <property type="match status" value="1"/>
</dbReference>
<reference evidence="3" key="1">
    <citation type="journal article" date="2014" name="Int. J. Syst. Evol. Microbiol.">
        <title>Complete genome sequence of Corynebacterium casei LMG S-19264T (=DSM 44701T), isolated from a smear-ripened cheese.</title>
        <authorList>
            <consortium name="US DOE Joint Genome Institute (JGI-PGF)"/>
            <person name="Walter F."/>
            <person name="Albersmeier A."/>
            <person name="Kalinowski J."/>
            <person name="Ruckert C."/>
        </authorList>
    </citation>
    <scope>NUCLEOTIDE SEQUENCE</scope>
    <source>
        <strain evidence="3">CGMCC 1.14984</strain>
    </source>
</reference>
<dbReference type="PROSITE" id="PS51354">
    <property type="entry name" value="GLUTAREDOXIN_2"/>
    <property type="match status" value="1"/>
</dbReference>
<dbReference type="InterPro" id="IPR036282">
    <property type="entry name" value="Glutathione-S-Trfase_C_sf"/>
</dbReference>
<dbReference type="SUPFAM" id="SSF47616">
    <property type="entry name" value="GST C-terminal domain-like"/>
    <property type="match status" value="1"/>
</dbReference>
<name>A0A8J3A2Y5_9PROT</name>
<feature type="domain" description="GST N-terminal" evidence="1">
    <location>
        <begin position="3"/>
        <end position="81"/>
    </location>
</feature>
<sequence length="217" mass="25094">MTSRPVLYSFRRCPYAMRARLAISISRLTVELREVVLRDKPPSMLEASPKGTVPVLVAGDRVIEESDEIMFWALRQSDPENWLQPWRENRPAVEALIVENDGPFKRHLDRYKYPVRYPDENIVAEEQRDAALEILAGWDSLIGRGGWLFGEEVSVADMALLPFVRQYAHVDKDWFDDQPIPAVKDWLERFLASDRFKAIMPKFDQWEEGTDGVAFPA</sequence>
<keyword evidence="6" id="KW-1185">Reference proteome</keyword>
<dbReference type="Gene3D" id="1.20.1050.10">
    <property type="match status" value="1"/>
</dbReference>
<proteinExistence type="predicted"/>
<evidence type="ECO:0000259" key="1">
    <source>
        <dbReference type="PROSITE" id="PS50404"/>
    </source>
</evidence>
<dbReference type="PROSITE" id="PS50405">
    <property type="entry name" value="GST_CTER"/>
    <property type="match status" value="1"/>
</dbReference>
<protein>
    <submittedName>
        <fullName evidence="3">Glutathione S-transferase</fullName>
    </submittedName>
</protein>
<dbReference type="Pfam" id="PF13410">
    <property type="entry name" value="GST_C_2"/>
    <property type="match status" value="1"/>
</dbReference>
<dbReference type="AlphaFoldDB" id="A0A8J3A2Y5"/>
<gene>
    <name evidence="3" type="primary">gst</name>
    <name evidence="4" type="ORF">FF098_012080</name>
    <name evidence="3" type="ORF">GCM10011355_24280</name>
</gene>
<feature type="domain" description="GST C-terminal" evidence="2">
    <location>
        <begin position="85"/>
        <end position="217"/>
    </location>
</feature>
<evidence type="ECO:0000313" key="3">
    <source>
        <dbReference type="EMBL" id="GGH99107.1"/>
    </source>
</evidence>
<dbReference type="Proteomes" id="UP000818603">
    <property type="component" value="Unassembled WGS sequence"/>
</dbReference>
<reference evidence="4 6" key="2">
    <citation type="submission" date="2020-02" db="EMBL/GenBank/DDBJ databases">
        <title>Genome sequence of Parvularcula flava strain NH6-79.</title>
        <authorList>
            <person name="Abdul Karim M.H."/>
            <person name="Lam M.Q."/>
            <person name="Chen S.J."/>
            <person name="Yahya A."/>
            <person name="Shahir S."/>
            <person name="Shamsir M.S."/>
            <person name="Chong C.S."/>
        </authorList>
    </citation>
    <scope>NUCLEOTIDE SEQUENCE [LARGE SCALE GENOMIC DNA]</scope>
    <source>
        <strain evidence="4 6">NH6-79</strain>
    </source>
</reference>
<dbReference type="InterPro" id="IPR004045">
    <property type="entry name" value="Glutathione_S-Trfase_N"/>
</dbReference>
<dbReference type="SUPFAM" id="SSF52833">
    <property type="entry name" value="Thioredoxin-like"/>
    <property type="match status" value="1"/>
</dbReference>
<dbReference type="EMBL" id="VCJR02000002">
    <property type="protein sequence ID" value="NHK28648.1"/>
    <property type="molecule type" value="Genomic_DNA"/>
</dbReference>
<evidence type="ECO:0000259" key="2">
    <source>
        <dbReference type="PROSITE" id="PS50405"/>
    </source>
</evidence>
<dbReference type="PROSITE" id="PS50404">
    <property type="entry name" value="GST_NTER"/>
    <property type="match status" value="1"/>
</dbReference>
<comment type="caution">
    <text evidence="3">The sequence shown here is derived from an EMBL/GenBank/DDBJ whole genome shotgun (WGS) entry which is preliminary data.</text>
</comment>
<dbReference type="PANTHER" id="PTHR43968">
    <property type="match status" value="1"/>
</dbReference>
<evidence type="ECO:0000313" key="4">
    <source>
        <dbReference type="EMBL" id="NHK28648.1"/>
    </source>
</evidence>
<dbReference type="InterPro" id="IPR050983">
    <property type="entry name" value="GST_Omega/HSP26"/>
</dbReference>
<dbReference type="Gene3D" id="3.40.30.10">
    <property type="entry name" value="Glutaredoxin"/>
    <property type="match status" value="1"/>
</dbReference>
<dbReference type="CDD" id="cd03196">
    <property type="entry name" value="GST_C_5"/>
    <property type="match status" value="1"/>
</dbReference>
<dbReference type="Pfam" id="PF13417">
    <property type="entry name" value="GST_N_3"/>
    <property type="match status" value="1"/>
</dbReference>
<dbReference type="GO" id="GO:0005737">
    <property type="term" value="C:cytoplasm"/>
    <property type="evidence" value="ECO:0007669"/>
    <property type="project" value="TreeGrafter"/>
</dbReference>
<dbReference type="InterPro" id="IPR036249">
    <property type="entry name" value="Thioredoxin-like_sf"/>
</dbReference>
<dbReference type="InterPro" id="IPR040079">
    <property type="entry name" value="Glutathione_S-Trfase"/>
</dbReference>
<organism evidence="3 5">
    <name type="scientific">Aquisalinus luteolus</name>
    <dbReference type="NCBI Taxonomy" id="1566827"/>
    <lineage>
        <taxon>Bacteria</taxon>
        <taxon>Pseudomonadati</taxon>
        <taxon>Pseudomonadota</taxon>
        <taxon>Alphaproteobacteria</taxon>
        <taxon>Parvularculales</taxon>
        <taxon>Parvularculaceae</taxon>
        <taxon>Aquisalinus</taxon>
    </lineage>
</organism>
<evidence type="ECO:0000313" key="5">
    <source>
        <dbReference type="Proteomes" id="UP000621856"/>
    </source>
</evidence>
<dbReference type="InterPro" id="IPR010987">
    <property type="entry name" value="Glutathione-S-Trfase_C-like"/>
</dbReference>
<dbReference type="Proteomes" id="UP000621856">
    <property type="component" value="Unassembled WGS sequence"/>
</dbReference>
<accession>A0A8J3A2Y5</accession>